<evidence type="ECO:0000256" key="1">
    <source>
        <dbReference type="SAM" id="MobiDB-lite"/>
    </source>
</evidence>
<feature type="compositionally biased region" description="Acidic residues" evidence="1">
    <location>
        <begin position="117"/>
        <end position="135"/>
    </location>
</feature>
<dbReference type="PANTHER" id="PTHR36452">
    <property type="entry name" value="CHROMOSOME 12, WHOLE GENOME SHOTGUN SEQUENCE"/>
    <property type="match status" value="1"/>
</dbReference>
<dbReference type="Proteomes" id="UP001150238">
    <property type="component" value="Unassembled WGS sequence"/>
</dbReference>
<dbReference type="Pfam" id="PF09365">
    <property type="entry name" value="DUF2461"/>
    <property type="match status" value="1"/>
</dbReference>
<dbReference type="InterPro" id="IPR012808">
    <property type="entry name" value="CHP02453"/>
</dbReference>
<feature type="compositionally biased region" description="Polar residues" evidence="1">
    <location>
        <begin position="32"/>
        <end position="58"/>
    </location>
</feature>
<dbReference type="PANTHER" id="PTHR36452:SF1">
    <property type="entry name" value="DUF2461 DOMAIN-CONTAINING PROTEIN"/>
    <property type="match status" value="1"/>
</dbReference>
<comment type="caution">
    <text evidence="3">The sequence shown here is derived from an EMBL/GenBank/DDBJ whole genome shotgun (WGS) entry which is preliminary data.</text>
</comment>
<reference evidence="3" key="2">
    <citation type="journal article" date="2023" name="Proc. Natl. Acad. Sci. U.S.A.">
        <title>A global phylogenomic analysis of the shiitake genus Lentinula.</title>
        <authorList>
            <person name="Sierra-Patev S."/>
            <person name="Min B."/>
            <person name="Naranjo-Ortiz M."/>
            <person name="Looney B."/>
            <person name="Konkel Z."/>
            <person name="Slot J.C."/>
            <person name="Sakamoto Y."/>
            <person name="Steenwyk J.L."/>
            <person name="Rokas A."/>
            <person name="Carro J."/>
            <person name="Camarero S."/>
            <person name="Ferreira P."/>
            <person name="Molpeceres G."/>
            <person name="Ruiz-Duenas F.J."/>
            <person name="Serrano A."/>
            <person name="Henrissat B."/>
            <person name="Drula E."/>
            <person name="Hughes K.W."/>
            <person name="Mata J.L."/>
            <person name="Ishikawa N.K."/>
            <person name="Vargas-Isla R."/>
            <person name="Ushijima S."/>
            <person name="Smith C.A."/>
            <person name="Donoghue J."/>
            <person name="Ahrendt S."/>
            <person name="Andreopoulos W."/>
            <person name="He G."/>
            <person name="LaButti K."/>
            <person name="Lipzen A."/>
            <person name="Ng V."/>
            <person name="Riley R."/>
            <person name="Sandor L."/>
            <person name="Barry K."/>
            <person name="Martinez A.T."/>
            <person name="Xiao Y."/>
            <person name="Gibbons J.G."/>
            <person name="Terashima K."/>
            <person name="Grigoriev I.V."/>
            <person name="Hibbett D."/>
        </authorList>
    </citation>
    <scope>NUCLEOTIDE SEQUENCE</scope>
    <source>
        <strain evidence="3">Sp2 HRB7682 ss15</strain>
    </source>
</reference>
<evidence type="ECO:0000313" key="3">
    <source>
        <dbReference type="EMBL" id="KAJ4468394.1"/>
    </source>
</evidence>
<feature type="compositionally biased region" description="Basic residues" evidence="1">
    <location>
        <begin position="99"/>
        <end position="112"/>
    </location>
</feature>
<feature type="chain" id="PRO_5040983482" description="TIGR02453 family protein" evidence="2">
    <location>
        <begin position="20"/>
        <end position="444"/>
    </location>
</feature>
<reference evidence="3" key="1">
    <citation type="submission" date="2022-08" db="EMBL/GenBank/DDBJ databases">
        <authorList>
            <consortium name="DOE Joint Genome Institute"/>
            <person name="Min B."/>
            <person name="Riley R."/>
            <person name="Sierra-Patev S."/>
            <person name="Naranjo-Ortiz M."/>
            <person name="Looney B."/>
            <person name="Konkel Z."/>
            <person name="Slot J.C."/>
            <person name="Sakamoto Y."/>
            <person name="Steenwyk J.L."/>
            <person name="Rokas A."/>
            <person name="Carro J."/>
            <person name="Camarero S."/>
            <person name="Ferreira P."/>
            <person name="Molpeceres G."/>
            <person name="Ruiz-Duenas F.J."/>
            <person name="Serrano A."/>
            <person name="Henrissat B."/>
            <person name="Drula E."/>
            <person name="Hughes K.W."/>
            <person name="Mata J.L."/>
            <person name="Ishikawa N.K."/>
            <person name="Vargas-Isla R."/>
            <person name="Ushijima S."/>
            <person name="Smith C.A."/>
            <person name="Ahrendt S."/>
            <person name="Andreopoulos W."/>
            <person name="He G."/>
            <person name="Labutti K."/>
            <person name="Lipzen A."/>
            <person name="Ng V."/>
            <person name="Sandor L."/>
            <person name="Barry K."/>
            <person name="Martinez A.T."/>
            <person name="Xiao Y."/>
            <person name="Gibbons J.G."/>
            <person name="Terashima K."/>
            <person name="Hibbett D.S."/>
            <person name="Grigoriev I.V."/>
        </authorList>
    </citation>
    <scope>NUCLEOTIDE SEQUENCE</scope>
    <source>
        <strain evidence="3">Sp2 HRB7682 ss15</strain>
    </source>
</reference>
<proteinExistence type="predicted"/>
<dbReference type="NCBIfam" id="TIGR02453">
    <property type="entry name" value="TIGR02453 family protein"/>
    <property type="match status" value="1"/>
</dbReference>
<keyword evidence="2" id="KW-0732">Signal</keyword>
<accession>A0A9W8ZW38</accession>
<dbReference type="EMBL" id="JANVFS010000038">
    <property type="protein sequence ID" value="KAJ4468394.1"/>
    <property type="molecule type" value="Genomic_DNA"/>
</dbReference>
<organism evidence="3 4">
    <name type="scientific">Lentinula lateritia</name>
    <dbReference type="NCBI Taxonomy" id="40482"/>
    <lineage>
        <taxon>Eukaryota</taxon>
        <taxon>Fungi</taxon>
        <taxon>Dikarya</taxon>
        <taxon>Basidiomycota</taxon>
        <taxon>Agaricomycotina</taxon>
        <taxon>Agaricomycetes</taxon>
        <taxon>Agaricomycetidae</taxon>
        <taxon>Agaricales</taxon>
        <taxon>Marasmiineae</taxon>
        <taxon>Omphalotaceae</taxon>
        <taxon>Lentinula</taxon>
    </lineage>
</organism>
<evidence type="ECO:0008006" key="5">
    <source>
        <dbReference type="Google" id="ProtNLM"/>
    </source>
</evidence>
<feature type="compositionally biased region" description="Acidic residues" evidence="1">
    <location>
        <begin position="81"/>
        <end position="95"/>
    </location>
</feature>
<protein>
    <recommendedName>
        <fullName evidence="5">TIGR02453 family protein</fullName>
    </recommendedName>
</protein>
<evidence type="ECO:0000313" key="4">
    <source>
        <dbReference type="Proteomes" id="UP001150238"/>
    </source>
</evidence>
<dbReference type="AlphaFoldDB" id="A0A9W8ZW38"/>
<feature type="signal peptide" evidence="2">
    <location>
        <begin position="1"/>
        <end position="19"/>
    </location>
</feature>
<name>A0A9W8ZW38_9AGAR</name>
<gene>
    <name evidence="3" type="ORF">C8J55DRAFT_480280</name>
</gene>
<sequence>MLFIHSCTIKNLLLHLVASFPARTSLTLVMAAPTSSEGPPSTSNHRASRKSAGQTNSNAKKDSKRASGVRNTKAAAKGSNYEEEGSSNEVSDSEEQPAKKKGPRKRNARKRAKDYDSDALDDDSEFDEADEEDEEEPRKPKRKRANSGKQDKTHSPRRRRRKANEDDEEDNFDLKEGQEVVGEVVQAPKIGRVPPGQISKNTFDFLQKLTDPDCNDREWFKLHEPVYRLAEKEFKDFVDAFTEILTEVDPHIPPLPPKDVIHRIYRDVRFSNDKTPYKKNLSGSFSRSGRKGIFACFSPGGETLLAAGTWCPGKNELATIRSNIARSSDRLRQVISDPGFVKLFGEPKPMKDGGRRNIFGAEDELKVAPKGFAKDHKDIDLLKCRTFAVVHRFKDSEVLAPDFKTKLGEVAAVVRPFVHCLNDLMTLQDNDSGDDDDDGDDEET</sequence>
<feature type="region of interest" description="Disordered" evidence="1">
    <location>
        <begin position="32"/>
        <end position="175"/>
    </location>
</feature>
<evidence type="ECO:0000256" key="2">
    <source>
        <dbReference type="SAM" id="SignalP"/>
    </source>
</evidence>